<dbReference type="EMBL" id="OX451736">
    <property type="protein sequence ID" value="CAI8591120.1"/>
    <property type="molecule type" value="Genomic_DNA"/>
</dbReference>
<reference evidence="2 3" key="1">
    <citation type="submission" date="2023-01" db="EMBL/GenBank/DDBJ databases">
        <authorList>
            <person name="Kreplak J."/>
        </authorList>
    </citation>
    <scope>NUCLEOTIDE SEQUENCE [LARGE SCALE GENOMIC DNA]</scope>
</reference>
<evidence type="ECO:0000256" key="1">
    <source>
        <dbReference type="SAM" id="MobiDB-lite"/>
    </source>
</evidence>
<dbReference type="Proteomes" id="UP001157006">
    <property type="component" value="Chromosome 1L"/>
</dbReference>
<feature type="region of interest" description="Disordered" evidence="1">
    <location>
        <begin position="148"/>
        <end position="184"/>
    </location>
</feature>
<proteinExistence type="predicted"/>
<evidence type="ECO:0000313" key="2">
    <source>
        <dbReference type="EMBL" id="CAI8591120.1"/>
    </source>
</evidence>
<keyword evidence="3" id="KW-1185">Reference proteome</keyword>
<gene>
    <name evidence="2" type="ORF">VFH_I473200</name>
</gene>
<accession>A0AAV0Z446</accession>
<protein>
    <submittedName>
        <fullName evidence="2">Uncharacterized protein</fullName>
    </submittedName>
</protein>
<name>A0AAV0Z446_VICFA</name>
<feature type="compositionally biased region" description="Basic and acidic residues" evidence="1">
    <location>
        <begin position="107"/>
        <end position="119"/>
    </location>
</feature>
<sequence length="184" mass="19247">MEAMLITRSTVVCHFSKPLPNTPSLSLHKPSRVCLASASNHSHASYRIAPKTRRGVVVRAAESISEGVEEIKKAALDANEKAKEAAGSIADKAKEDTDKALAAGESAGEKAKGFASDAQDKTAEALGSVSDKINEGIETASDKAAEATKALKKEGEKAEKAADGAWEDAKDESQKIKDAVVGKD</sequence>
<evidence type="ECO:0000313" key="3">
    <source>
        <dbReference type="Proteomes" id="UP001157006"/>
    </source>
</evidence>
<feature type="region of interest" description="Disordered" evidence="1">
    <location>
        <begin position="82"/>
        <end position="119"/>
    </location>
</feature>
<dbReference type="AlphaFoldDB" id="A0AAV0Z446"/>
<dbReference type="Gene3D" id="1.10.287.700">
    <property type="entry name" value="Helix hairpin bin"/>
    <property type="match status" value="1"/>
</dbReference>
<organism evidence="2 3">
    <name type="scientific">Vicia faba</name>
    <name type="common">Broad bean</name>
    <name type="synonym">Faba vulgaris</name>
    <dbReference type="NCBI Taxonomy" id="3906"/>
    <lineage>
        <taxon>Eukaryota</taxon>
        <taxon>Viridiplantae</taxon>
        <taxon>Streptophyta</taxon>
        <taxon>Embryophyta</taxon>
        <taxon>Tracheophyta</taxon>
        <taxon>Spermatophyta</taxon>
        <taxon>Magnoliopsida</taxon>
        <taxon>eudicotyledons</taxon>
        <taxon>Gunneridae</taxon>
        <taxon>Pentapetalae</taxon>
        <taxon>rosids</taxon>
        <taxon>fabids</taxon>
        <taxon>Fabales</taxon>
        <taxon>Fabaceae</taxon>
        <taxon>Papilionoideae</taxon>
        <taxon>50 kb inversion clade</taxon>
        <taxon>NPAAA clade</taxon>
        <taxon>Hologalegina</taxon>
        <taxon>IRL clade</taxon>
        <taxon>Fabeae</taxon>
        <taxon>Vicia</taxon>
    </lineage>
</organism>